<gene>
    <name evidence="2" type="ORF">HINF_LOCUS25157</name>
    <name evidence="3" type="ORF">HINF_LOCUS32278</name>
</gene>
<reference evidence="2" key="1">
    <citation type="submission" date="2023-06" db="EMBL/GenBank/DDBJ databases">
        <authorList>
            <person name="Kurt Z."/>
        </authorList>
    </citation>
    <scope>NUCLEOTIDE SEQUENCE</scope>
</reference>
<dbReference type="EMBL" id="CAXDID020000110">
    <property type="protein sequence ID" value="CAL6029401.1"/>
    <property type="molecule type" value="Genomic_DNA"/>
</dbReference>
<sequence length="118" mass="13566">MSCDNYADDCEQNCYGKDQVCKFNLLMGYCCQDKESSNNIFTVIFSVIAMFVVIVIILWYIYSKFKDDNNKNENKIIQEDNCLETVPLLENVCPDVLDIQLFTTGGGVNFIDYQDLLI</sequence>
<evidence type="ECO:0000313" key="2">
    <source>
        <dbReference type="EMBL" id="CAI9937512.1"/>
    </source>
</evidence>
<evidence type="ECO:0000256" key="1">
    <source>
        <dbReference type="SAM" id="Phobius"/>
    </source>
</evidence>
<keyword evidence="1" id="KW-0812">Transmembrane</keyword>
<keyword evidence="1" id="KW-0472">Membrane</keyword>
<keyword evidence="4" id="KW-1185">Reference proteome</keyword>
<dbReference type="AlphaFoldDB" id="A0AA86U4E9"/>
<reference evidence="3 4" key="2">
    <citation type="submission" date="2024-07" db="EMBL/GenBank/DDBJ databases">
        <authorList>
            <person name="Akdeniz Z."/>
        </authorList>
    </citation>
    <scope>NUCLEOTIDE SEQUENCE [LARGE SCALE GENOMIC DNA]</scope>
</reference>
<keyword evidence="1" id="KW-1133">Transmembrane helix</keyword>
<feature type="transmembrane region" description="Helical" evidence="1">
    <location>
        <begin position="40"/>
        <end position="62"/>
    </location>
</feature>
<comment type="caution">
    <text evidence="2">The sequence shown here is derived from an EMBL/GenBank/DDBJ whole genome shotgun (WGS) entry which is preliminary data.</text>
</comment>
<dbReference type="EMBL" id="CATOUU010000647">
    <property type="protein sequence ID" value="CAI9937512.1"/>
    <property type="molecule type" value="Genomic_DNA"/>
</dbReference>
<name>A0AA86U4E9_9EUKA</name>
<evidence type="ECO:0000313" key="4">
    <source>
        <dbReference type="Proteomes" id="UP001642409"/>
    </source>
</evidence>
<accession>A0AA86U4E9</accession>
<evidence type="ECO:0000313" key="3">
    <source>
        <dbReference type="EMBL" id="CAL6029401.1"/>
    </source>
</evidence>
<proteinExistence type="predicted"/>
<protein>
    <submittedName>
        <fullName evidence="3">Hypothetical_protein</fullName>
    </submittedName>
</protein>
<organism evidence="2">
    <name type="scientific">Hexamita inflata</name>
    <dbReference type="NCBI Taxonomy" id="28002"/>
    <lineage>
        <taxon>Eukaryota</taxon>
        <taxon>Metamonada</taxon>
        <taxon>Diplomonadida</taxon>
        <taxon>Hexamitidae</taxon>
        <taxon>Hexamitinae</taxon>
        <taxon>Hexamita</taxon>
    </lineage>
</organism>
<dbReference type="Proteomes" id="UP001642409">
    <property type="component" value="Unassembled WGS sequence"/>
</dbReference>